<dbReference type="InterPro" id="IPR002347">
    <property type="entry name" value="SDR_fam"/>
</dbReference>
<dbReference type="Proteomes" id="UP000236655">
    <property type="component" value="Chromosome"/>
</dbReference>
<dbReference type="PRINTS" id="PR00081">
    <property type="entry name" value="GDHRDH"/>
</dbReference>
<dbReference type="Gene3D" id="3.40.50.720">
    <property type="entry name" value="NAD(P)-binding Rossmann-like Domain"/>
    <property type="match status" value="1"/>
</dbReference>
<organism evidence="4 5">
    <name type="scientific">Aquella oligotrophica</name>
    <dbReference type="NCBI Taxonomy" id="2067065"/>
    <lineage>
        <taxon>Bacteria</taxon>
        <taxon>Pseudomonadati</taxon>
        <taxon>Pseudomonadota</taxon>
        <taxon>Betaproteobacteria</taxon>
        <taxon>Neisseriales</taxon>
        <taxon>Neisseriaceae</taxon>
        <taxon>Aquella</taxon>
    </lineage>
</organism>
<dbReference type="AlphaFoldDB" id="A0A2I7N5A9"/>
<dbReference type="Pfam" id="PF00106">
    <property type="entry name" value="adh_short"/>
    <property type="match status" value="1"/>
</dbReference>
<evidence type="ECO:0000313" key="4">
    <source>
        <dbReference type="EMBL" id="AUR51611.1"/>
    </source>
</evidence>
<proteinExistence type="inferred from homology"/>
<keyword evidence="2" id="KW-0521">NADP</keyword>
<dbReference type="PANTHER" id="PTHR43391:SF14">
    <property type="entry name" value="DEHYDROGENASE_REDUCTASE SDR FAMILY PROTEIN 7-LIKE"/>
    <property type="match status" value="1"/>
</dbReference>
<sequence>MASFVWELTDMQNVIVFGSNSTIARSVIDKLALERCNFYLFAREKSQLELQINDLKVKYPDINVSADAYDALVDTGEILNGKIKQAFDQLGRVDLVFIAHGNLPNQSACEENWQDANSALKVNGLSIIEICHNVAKRLKEQQQGTIAVISSVAGERGRQSNYVYGTAKGMINIYLQGLRNSLYPHNVHVLTIMPGFVDTKMTTEFKKGLLWAKPEKVANDIVKAIHAKKNVIYTPWFWRIIMRIIKLIPENKFKKMKL</sequence>
<evidence type="ECO:0000256" key="1">
    <source>
        <dbReference type="ARBA" id="ARBA00006484"/>
    </source>
</evidence>
<dbReference type="PANTHER" id="PTHR43391">
    <property type="entry name" value="RETINOL DEHYDROGENASE-RELATED"/>
    <property type="match status" value="1"/>
</dbReference>
<reference evidence="5" key="1">
    <citation type="submission" date="2017-11" db="EMBL/GenBank/DDBJ databases">
        <authorList>
            <person name="Chan K.G."/>
            <person name="Lee L.S."/>
        </authorList>
    </citation>
    <scope>NUCLEOTIDE SEQUENCE [LARGE SCALE GENOMIC DNA]</scope>
    <source>
        <strain evidence="5">DSM 100970</strain>
    </source>
</reference>
<dbReference type="GO" id="GO:0016491">
    <property type="term" value="F:oxidoreductase activity"/>
    <property type="evidence" value="ECO:0007669"/>
    <property type="project" value="UniProtKB-KW"/>
</dbReference>
<name>A0A2I7N5A9_9NEIS</name>
<protein>
    <submittedName>
        <fullName evidence="4">Short-chain dehydrogenase</fullName>
    </submittedName>
</protein>
<dbReference type="EMBL" id="CP024847">
    <property type="protein sequence ID" value="AUR51611.1"/>
    <property type="molecule type" value="Genomic_DNA"/>
</dbReference>
<comment type="similarity">
    <text evidence="1">Belongs to the short-chain dehydrogenases/reductases (SDR) family.</text>
</comment>
<evidence type="ECO:0000256" key="2">
    <source>
        <dbReference type="ARBA" id="ARBA00022857"/>
    </source>
</evidence>
<dbReference type="InterPro" id="IPR036291">
    <property type="entry name" value="NAD(P)-bd_dom_sf"/>
</dbReference>
<evidence type="ECO:0000256" key="3">
    <source>
        <dbReference type="ARBA" id="ARBA00023002"/>
    </source>
</evidence>
<evidence type="ECO:0000313" key="5">
    <source>
        <dbReference type="Proteomes" id="UP000236655"/>
    </source>
</evidence>
<gene>
    <name evidence="4" type="ORF">CUN60_04665</name>
</gene>
<dbReference type="GO" id="GO:0005829">
    <property type="term" value="C:cytosol"/>
    <property type="evidence" value="ECO:0007669"/>
    <property type="project" value="TreeGrafter"/>
</dbReference>
<accession>A0A2I7N5A9</accession>
<dbReference type="KEGG" id="nba:CUN60_04665"/>
<keyword evidence="3" id="KW-0560">Oxidoreductase</keyword>
<dbReference type="NCBIfam" id="NF005489">
    <property type="entry name" value="PRK07102.1"/>
    <property type="match status" value="1"/>
</dbReference>
<dbReference type="SUPFAM" id="SSF51735">
    <property type="entry name" value="NAD(P)-binding Rossmann-fold domains"/>
    <property type="match status" value="1"/>
</dbReference>
<keyword evidence="5" id="KW-1185">Reference proteome</keyword>